<protein>
    <recommendedName>
        <fullName evidence="4">TonB-dependent receptor</fullName>
    </recommendedName>
</protein>
<reference evidence="3" key="1">
    <citation type="journal article" date="2019" name="Int. J. Syst. Evol. Microbiol.">
        <title>The Global Catalogue of Microorganisms (GCM) 10K type strain sequencing project: providing services to taxonomists for standard genome sequencing and annotation.</title>
        <authorList>
            <consortium name="The Broad Institute Genomics Platform"/>
            <consortium name="The Broad Institute Genome Sequencing Center for Infectious Disease"/>
            <person name="Wu L."/>
            <person name="Ma J."/>
        </authorList>
    </citation>
    <scope>NUCLEOTIDE SEQUENCE [LARGE SCALE GENOMIC DNA]</scope>
    <source>
        <strain evidence="3">YJ-61-S</strain>
    </source>
</reference>
<keyword evidence="1" id="KW-0732">Signal</keyword>
<sequence>MRNLYLLLFFFCSATLVAQEVRTKRIALRDTIQLDSVSINPSLFNITTKEGRKLDSTAYTIDFARSLLSLKAKEAIPTDTLVITYRVYPTFLTRKYVQFDPKRIVTNAGNLDRLTRLRNQKKRRPFTPFNGLNTSGSIVRGVTVGNNQNSTVNSELDLQLSGKLSDKVTLRASIQDANIPSQEGGFSQNLDEFDQIFIELFSDTWNIRAGDINLQDTESYYGRFTKKIQGLSLQADINHDEDATTNLFATGALVRGVFNTSVFTGQEGNQGPYKLTGPNGELFVLIVSGSEAVYVNGILLERGEAKDYIIDYNAGEIRFNATFPITSEMRITVDYQFSERNFTRFVAYGGGGFRESDSFKISAQVYSESDAKSQPLQQTLTEDQVAVLGDAGDDPTQMVAPSAVPDTFSENKVLYRQITVGGVQVFEFSNDPEETLFNVRFSNVGPNQGDYILSTTNTLRRTFEYIAPINGVKQGSFAPQIRLFAPTLLQLAIVNGAYTPSEKTTIAFEAAGSKNDLNLFSSIDDDDNNAFATHLDVKQQVFKKDSTSTLEAFGKWDYVQQNFTNVEGLYNVEFNRDWNIDTGLQNTNGNGLILVGNQSFLTTGLQYQNRKFGSVLYSFENLDFNASYSGTRHSLASTIQSKRIQGAVNASVLNTNDLNVTSNFSKLYSSAIYDLKKAWVGGKFYTEDNIRVTKANDSITPDSQRFQLYEGFVGVGDSTNVYVEAGYRYRVNDSLRANRIRRVNTSNTYFLKSQLLKNKKTNLSIFVNYRTLFFEDPAIEAQNSLNSRLLYDQRFAKDIIRLNTVFETNSGTQPQQEFTFVAVDEGQGTHTWNDYNNDGIQQLEEFEISQFQDEADFIRVLLPNQIFLQTHQNKLSSQLTINPQQWNGLKGLKKFLSRFYNQTNYSIDRRSLRQGERFTINPFTADENEIGLGLNFRNALTFNRGKQTYTTTYSYLSNKSTNLLSTGLQDNELESHQINFLHKIKESWLFNFKGEVGTTKSVAENFPSRNFSIDNATVNPKISYLFSKTSRLSLFYTYQDKKNTNQGLEALQQNSFGTSFAIADGEKGSLLGEFNYIDNQFNGSAFSPVAYQILEGLQPGTNFTWNVIAQKRLTKFLDLNISYFGRKSENSRTIHTGNIQLKALF</sequence>
<accession>A0ABV9HZH3</accession>
<organism evidence="2 3">
    <name type="scientific">Dokdonia ponticola</name>
    <dbReference type="NCBI Taxonomy" id="2041041"/>
    <lineage>
        <taxon>Bacteria</taxon>
        <taxon>Pseudomonadati</taxon>
        <taxon>Bacteroidota</taxon>
        <taxon>Flavobacteriia</taxon>
        <taxon>Flavobacteriales</taxon>
        <taxon>Flavobacteriaceae</taxon>
        <taxon>Dokdonia</taxon>
    </lineage>
</organism>
<evidence type="ECO:0000313" key="2">
    <source>
        <dbReference type="EMBL" id="MFC4635190.1"/>
    </source>
</evidence>
<proteinExistence type="predicted"/>
<dbReference type="EMBL" id="JBHSFV010000009">
    <property type="protein sequence ID" value="MFC4635190.1"/>
    <property type="molecule type" value="Genomic_DNA"/>
</dbReference>
<evidence type="ECO:0000313" key="3">
    <source>
        <dbReference type="Proteomes" id="UP001596043"/>
    </source>
</evidence>
<keyword evidence="3" id="KW-1185">Reference proteome</keyword>
<gene>
    <name evidence="2" type="ORF">ACFO3O_14860</name>
</gene>
<evidence type="ECO:0008006" key="4">
    <source>
        <dbReference type="Google" id="ProtNLM"/>
    </source>
</evidence>
<feature type="signal peptide" evidence="1">
    <location>
        <begin position="1"/>
        <end position="18"/>
    </location>
</feature>
<comment type="caution">
    <text evidence="2">The sequence shown here is derived from an EMBL/GenBank/DDBJ whole genome shotgun (WGS) entry which is preliminary data.</text>
</comment>
<name>A0ABV9HZH3_9FLAO</name>
<evidence type="ECO:0000256" key="1">
    <source>
        <dbReference type="SAM" id="SignalP"/>
    </source>
</evidence>
<feature type="chain" id="PRO_5045731334" description="TonB-dependent receptor" evidence="1">
    <location>
        <begin position="19"/>
        <end position="1145"/>
    </location>
</feature>
<dbReference type="Proteomes" id="UP001596043">
    <property type="component" value="Unassembled WGS sequence"/>
</dbReference>
<dbReference type="RefSeq" id="WP_379980170.1">
    <property type="nucleotide sequence ID" value="NZ_JBHSFV010000009.1"/>
</dbReference>